<dbReference type="Gene3D" id="2.30.110.10">
    <property type="entry name" value="Electron Transport, Fmn-binding Protein, Chain A"/>
    <property type="match status" value="1"/>
</dbReference>
<accession>A0ABS5ANK2</accession>
<protein>
    <recommendedName>
        <fullName evidence="3">Pyridoxamine 5'-phosphate oxidase</fullName>
    </recommendedName>
</protein>
<reference evidence="1 2" key="1">
    <citation type="submission" date="2021-03" db="EMBL/GenBank/DDBJ databases">
        <title>Sequencing the genomes of 1000 actinobacteria strains.</title>
        <authorList>
            <person name="Klenk H.-P."/>
        </authorList>
    </citation>
    <scope>NUCLEOTIDE SEQUENCE [LARGE SCALE GENOMIC DNA]</scope>
    <source>
        <strain evidence="1 2">DSM 44580</strain>
    </source>
</reference>
<dbReference type="InterPro" id="IPR012349">
    <property type="entry name" value="Split_barrel_FMN-bd"/>
</dbReference>
<dbReference type="SUPFAM" id="SSF50475">
    <property type="entry name" value="FMN-binding split barrel"/>
    <property type="match status" value="1"/>
</dbReference>
<dbReference type="Proteomes" id="UP001519363">
    <property type="component" value="Unassembled WGS sequence"/>
</dbReference>
<evidence type="ECO:0000313" key="1">
    <source>
        <dbReference type="EMBL" id="MBP2478143.1"/>
    </source>
</evidence>
<dbReference type="RefSeq" id="WP_158103464.1">
    <property type="nucleotide sequence ID" value="NZ_JAGIOO010000001.1"/>
</dbReference>
<keyword evidence="2" id="KW-1185">Reference proteome</keyword>
<evidence type="ECO:0000313" key="2">
    <source>
        <dbReference type="Proteomes" id="UP001519363"/>
    </source>
</evidence>
<proteinExistence type="predicted"/>
<dbReference type="EMBL" id="JAGIOO010000001">
    <property type="protein sequence ID" value="MBP2478143.1"/>
    <property type="molecule type" value="Genomic_DNA"/>
</dbReference>
<gene>
    <name evidence="1" type="ORF">JOF53_007015</name>
</gene>
<evidence type="ECO:0008006" key="3">
    <source>
        <dbReference type="Google" id="ProtNLM"/>
    </source>
</evidence>
<organism evidence="1 2">
    <name type="scientific">Crossiella equi</name>
    <dbReference type="NCBI Taxonomy" id="130796"/>
    <lineage>
        <taxon>Bacteria</taxon>
        <taxon>Bacillati</taxon>
        <taxon>Actinomycetota</taxon>
        <taxon>Actinomycetes</taxon>
        <taxon>Pseudonocardiales</taxon>
        <taxon>Pseudonocardiaceae</taxon>
        <taxon>Crossiella</taxon>
    </lineage>
</organism>
<sequence>MSELLTPLPRPRTSRPTMGGVRAGGAHLLDWDWARYRLEDARNYWIATTSAARRPHTRPVWGVWLPAGFCFVTGSAAVRNLAVSREISVHLESGDEVVVAEGEATLLAAREDLARLAGALADKYDWHLRLADGRLTGQNGQGGPAYLVRPRVVFGWARDGESATKWRFASQA</sequence>
<name>A0ABS5ANK2_9PSEU</name>
<comment type="caution">
    <text evidence="1">The sequence shown here is derived from an EMBL/GenBank/DDBJ whole genome shotgun (WGS) entry which is preliminary data.</text>
</comment>